<evidence type="ECO:0008006" key="3">
    <source>
        <dbReference type="Google" id="ProtNLM"/>
    </source>
</evidence>
<dbReference type="RefSeq" id="WP_245767922.1">
    <property type="nucleotide sequence ID" value="NZ_FOIJ01000024.1"/>
</dbReference>
<sequence length="145" mass="16079">MTKLAVREYTGVKALALQALLFACSGCFHVHRKPQIASEQVAATIQFPEWSQDKTTALTGPELKALQIAMDDFKPLGSEASKKDDAWTRCLSRLESYDAWVRGGERVTFIHFTPKEDERCGLQPSLMDAGASYAVSDDGIILKRE</sequence>
<reference evidence="2" key="1">
    <citation type="submission" date="2016-10" db="EMBL/GenBank/DDBJ databases">
        <authorList>
            <person name="Varghese N."/>
            <person name="Submissions S."/>
        </authorList>
    </citation>
    <scope>NUCLEOTIDE SEQUENCE [LARGE SCALE GENOMIC DNA]</scope>
    <source>
        <strain evidence="2">DSM 16858</strain>
    </source>
</reference>
<dbReference type="EMBL" id="FOIJ01000024">
    <property type="protein sequence ID" value="SEU37425.1"/>
    <property type="molecule type" value="Genomic_DNA"/>
</dbReference>
<evidence type="ECO:0000313" key="2">
    <source>
        <dbReference type="Proteomes" id="UP000199181"/>
    </source>
</evidence>
<name>A0A1I0LBM9_9BACT</name>
<dbReference type="Proteomes" id="UP000199181">
    <property type="component" value="Unassembled WGS sequence"/>
</dbReference>
<gene>
    <name evidence="1" type="ORF">SAMN05443639_1245</name>
</gene>
<dbReference type="PROSITE" id="PS51257">
    <property type="entry name" value="PROKAR_LIPOPROTEIN"/>
    <property type="match status" value="1"/>
</dbReference>
<evidence type="ECO:0000313" key="1">
    <source>
        <dbReference type="EMBL" id="SEU37425.1"/>
    </source>
</evidence>
<dbReference type="AlphaFoldDB" id="A0A1I0LBM9"/>
<proteinExistence type="predicted"/>
<keyword evidence="2" id="KW-1185">Reference proteome</keyword>
<accession>A0A1I0LBM9</accession>
<protein>
    <recommendedName>
        <fullName evidence="3">Lipoprotein</fullName>
    </recommendedName>
</protein>
<organism evidence="1 2">
    <name type="scientific">Stigmatella erecta</name>
    <dbReference type="NCBI Taxonomy" id="83460"/>
    <lineage>
        <taxon>Bacteria</taxon>
        <taxon>Pseudomonadati</taxon>
        <taxon>Myxococcota</taxon>
        <taxon>Myxococcia</taxon>
        <taxon>Myxococcales</taxon>
        <taxon>Cystobacterineae</taxon>
        <taxon>Archangiaceae</taxon>
        <taxon>Stigmatella</taxon>
    </lineage>
</organism>